<organism evidence="1 2">
    <name type="scientific">Micromonospora profundi</name>
    <dbReference type="NCBI Taxonomy" id="1420889"/>
    <lineage>
        <taxon>Bacteria</taxon>
        <taxon>Bacillati</taxon>
        <taxon>Actinomycetota</taxon>
        <taxon>Actinomycetes</taxon>
        <taxon>Micromonosporales</taxon>
        <taxon>Micromonosporaceae</taxon>
        <taxon>Micromonospora</taxon>
    </lineage>
</organism>
<dbReference type="KEGG" id="mprn:Q3V37_07675"/>
<dbReference type="EMBL" id="CP130472">
    <property type="protein sequence ID" value="WLS47112.1"/>
    <property type="molecule type" value="Genomic_DNA"/>
</dbReference>
<evidence type="ECO:0000313" key="1">
    <source>
        <dbReference type="EMBL" id="WLS47112.1"/>
    </source>
</evidence>
<gene>
    <name evidence="1" type="ORF">Q3V37_07675</name>
</gene>
<reference evidence="1 2" key="1">
    <citation type="submission" date="2023-07" db="EMBL/GenBank/DDBJ databases">
        <title>Micromonospora profundi TRM 95458 converts glycerol to a new osmotic compound.</title>
        <authorList>
            <person name="Lu D."/>
        </authorList>
    </citation>
    <scope>NUCLEOTIDE SEQUENCE [LARGE SCALE GENOMIC DNA]</scope>
    <source>
        <strain evidence="1 2">TRM95458</strain>
    </source>
</reference>
<proteinExistence type="predicted"/>
<dbReference type="Proteomes" id="UP001235874">
    <property type="component" value="Chromosome"/>
</dbReference>
<sequence length="51" mass="5938">MASIWRDFLIAVVTALRKPDERSLAEERRRAVERLADETIRKHQPPADPPE</sequence>
<keyword evidence="2" id="KW-1185">Reference proteome</keyword>
<name>A0AAJ6HVW1_9ACTN</name>
<dbReference type="RefSeq" id="WP_157552129.1">
    <property type="nucleotide sequence ID" value="NZ_CP130472.1"/>
</dbReference>
<accession>A0AAJ6HVW1</accession>
<dbReference type="AlphaFoldDB" id="A0AAJ6HVW1"/>
<protein>
    <submittedName>
        <fullName evidence="1">Uncharacterized protein</fullName>
    </submittedName>
</protein>
<evidence type="ECO:0000313" key="2">
    <source>
        <dbReference type="Proteomes" id="UP001235874"/>
    </source>
</evidence>